<organism evidence="3 4">
    <name type="scientific">Caulobacter vibrioides</name>
    <name type="common">Caulobacter crescentus</name>
    <dbReference type="NCBI Taxonomy" id="155892"/>
    <lineage>
        <taxon>Bacteria</taxon>
        <taxon>Pseudomonadati</taxon>
        <taxon>Pseudomonadota</taxon>
        <taxon>Alphaproteobacteria</taxon>
        <taxon>Caulobacterales</taxon>
        <taxon>Caulobacteraceae</taxon>
        <taxon>Caulobacter</taxon>
    </lineage>
</organism>
<gene>
    <name evidence="3" type="ORF">B7Z12_18725</name>
</gene>
<dbReference type="InterPro" id="IPR007569">
    <property type="entry name" value="DUF559"/>
</dbReference>
<evidence type="ECO:0000259" key="2">
    <source>
        <dbReference type="Pfam" id="PF04480"/>
    </source>
</evidence>
<dbReference type="PANTHER" id="PTHR38590:SF1">
    <property type="entry name" value="BLL0828 PROTEIN"/>
    <property type="match status" value="1"/>
</dbReference>
<protein>
    <recommendedName>
        <fullName evidence="2">DUF559 domain-containing protein</fullName>
    </recommendedName>
</protein>
<dbReference type="InterPro" id="IPR011335">
    <property type="entry name" value="Restrct_endonuc-II-like"/>
</dbReference>
<accession>A0A258CVJ3</accession>
<feature type="region of interest" description="Disordered" evidence="1">
    <location>
        <begin position="1"/>
        <end position="23"/>
    </location>
</feature>
<dbReference type="InterPro" id="IPR047216">
    <property type="entry name" value="Endonuclease_DUF559_bact"/>
</dbReference>
<name>A0A258CVJ3_CAUVI</name>
<dbReference type="Gene3D" id="3.40.960.10">
    <property type="entry name" value="VSR Endonuclease"/>
    <property type="match status" value="1"/>
</dbReference>
<dbReference type="PANTHER" id="PTHR38590">
    <property type="entry name" value="BLL0828 PROTEIN"/>
    <property type="match status" value="1"/>
</dbReference>
<evidence type="ECO:0000313" key="4">
    <source>
        <dbReference type="Proteomes" id="UP000215616"/>
    </source>
</evidence>
<dbReference type="EMBL" id="NCDQ01000435">
    <property type="protein sequence ID" value="OYW99082.1"/>
    <property type="molecule type" value="Genomic_DNA"/>
</dbReference>
<evidence type="ECO:0000313" key="3">
    <source>
        <dbReference type="EMBL" id="OYW99082.1"/>
    </source>
</evidence>
<feature type="domain" description="DUF559" evidence="2">
    <location>
        <begin position="26"/>
        <end position="128"/>
    </location>
</feature>
<dbReference type="Proteomes" id="UP000215616">
    <property type="component" value="Unassembled WGS sequence"/>
</dbReference>
<comment type="caution">
    <text evidence="3">The sequence shown here is derived from an EMBL/GenBank/DDBJ whole genome shotgun (WGS) entry which is preliminary data.</text>
</comment>
<sequence length="153" mass="17075">MGKGRGWGDSVSEGTPRPRHAPGLVKRARRLRNEMTASERALWRALRALDLHIRLQAPIGRDVVDFVHHASRLVIEVDSGWHDDPEAQLHDAERDAWLAAQGYRVMRVRDGEAFGNPYLVAERVAAEIQRSPHPNPSPSRGRASTVGQKGRTP</sequence>
<dbReference type="AlphaFoldDB" id="A0A258CVJ3"/>
<dbReference type="Pfam" id="PF04480">
    <property type="entry name" value="DUF559"/>
    <property type="match status" value="1"/>
</dbReference>
<reference evidence="3 4" key="1">
    <citation type="submission" date="2017-03" db="EMBL/GenBank/DDBJ databases">
        <title>Lifting the veil on microbial sulfur biogeochemistry in mining wastewaters.</title>
        <authorList>
            <person name="Kantor R.S."/>
            <person name="Colenbrander Nelson T."/>
            <person name="Marshall S."/>
            <person name="Bennett D."/>
            <person name="Apte S."/>
            <person name="Camacho D."/>
            <person name="Thomas B.C."/>
            <person name="Warren L.A."/>
            <person name="Banfield J.F."/>
        </authorList>
    </citation>
    <scope>NUCLEOTIDE SEQUENCE [LARGE SCALE GENOMIC DNA]</scope>
    <source>
        <strain evidence="3">32-67-7</strain>
    </source>
</reference>
<dbReference type="CDD" id="cd01038">
    <property type="entry name" value="Endonuclease_DUF559"/>
    <property type="match status" value="1"/>
</dbReference>
<feature type="region of interest" description="Disordered" evidence="1">
    <location>
        <begin position="125"/>
        <end position="153"/>
    </location>
</feature>
<dbReference type="SUPFAM" id="SSF52980">
    <property type="entry name" value="Restriction endonuclease-like"/>
    <property type="match status" value="1"/>
</dbReference>
<proteinExistence type="predicted"/>
<evidence type="ECO:0000256" key="1">
    <source>
        <dbReference type="SAM" id="MobiDB-lite"/>
    </source>
</evidence>